<gene>
    <name evidence="1" type="ORF">SAMN05444388_1293</name>
</gene>
<evidence type="ECO:0000313" key="1">
    <source>
        <dbReference type="EMBL" id="SHH84817.1"/>
    </source>
</evidence>
<name>A0A1M5WBI7_FLAJO</name>
<dbReference type="EMBL" id="FQWH01000029">
    <property type="protein sequence ID" value="SHH84817.1"/>
    <property type="molecule type" value="Genomic_DNA"/>
</dbReference>
<evidence type="ECO:0000313" key="2">
    <source>
        <dbReference type="Proteomes" id="UP000184112"/>
    </source>
</evidence>
<dbReference type="RefSeq" id="WP_073411974.1">
    <property type="nucleotide sequence ID" value="NZ_FQWH01000029.1"/>
</dbReference>
<proteinExistence type="predicted"/>
<protein>
    <submittedName>
        <fullName evidence="1">Uncharacterized protein</fullName>
    </submittedName>
</protein>
<accession>A0A1M5WBI7</accession>
<organism evidence="1 2">
    <name type="scientific">Flavobacterium johnsoniae</name>
    <name type="common">Cytophaga johnsonae</name>
    <dbReference type="NCBI Taxonomy" id="986"/>
    <lineage>
        <taxon>Bacteria</taxon>
        <taxon>Pseudomonadati</taxon>
        <taxon>Bacteroidota</taxon>
        <taxon>Flavobacteriia</taxon>
        <taxon>Flavobacteriales</taxon>
        <taxon>Flavobacteriaceae</taxon>
        <taxon>Flavobacterium</taxon>
    </lineage>
</organism>
<reference evidence="1 2" key="1">
    <citation type="submission" date="2016-11" db="EMBL/GenBank/DDBJ databases">
        <authorList>
            <person name="Jaros S."/>
            <person name="Januszkiewicz K."/>
            <person name="Wedrychowicz H."/>
        </authorList>
    </citation>
    <scope>NUCLEOTIDE SEQUENCE [LARGE SCALE GENOMIC DNA]</scope>
    <source>
        <strain evidence="1 2">DSM 6792</strain>
    </source>
</reference>
<dbReference type="Proteomes" id="UP000184112">
    <property type="component" value="Unassembled WGS sequence"/>
</dbReference>
<sequence>MTTENTQDTQKHNLELLAEMQNWTGDFSPYRDVVNEIFYKYIGDNIDKCDVCLTGTEVFYLKSIVDFFNALKITNDQ</sequence>
<dbReference type="AlphaFoldDB" id="A0A1M5WBI7"/>